<organism evidence="1 2">
    <name type="scientific">Trichocladium antarcticum</name>
    <dbReference type="NCBI Taxonomy" id="1450529"/>
    <lineage>
        <taxon>Eukaryota</taxon>
        <taxon>Fungi</taxon>
        <taxon>Dikarya</taxon>
        <taxon>Ascomycota</taxon>
        <taxon>Pezizomycotina</taxon>
        <taxon>Sordariomycetes</taxon>
        <taxon>Sordariomycetidae</taxon>
        <taxon>Sordariales</taxon>
        <taxon>Chaetomiaceae</taxon>
        <taxon>Trichocladium</taxon>
    </lineage>
</organism>
<reference evidence="1" key="2">
    <citation type="submission" date="2023-05" db="EMBL/GenBank/DDBJ databases">
        <authorList>
            <consortium name="Lawrence Berkeley National Laboratory"/>
            <person name="Steindorff A."/>
            <person name="Hensen N."/>
            <person name="Bonometti L."/>
            <person name="Westerberg I."/>
            <person name="Brannstrom I.O."/>
            <person name="Guillou S."/>
            <person name="Cros-Aarteil S."/>
            <person name="Calhoun S."/>
            <person name="Haridas S."/>
            <person name="Kuo A."/>
            <person name="Mondo S."/>
            <person name="Pangilinan J."/>
            <person name="Riley R."/>
            <person name="Labutti K."/>
            <person name="Andreopoulos B."/>
            <person name="Lipzen A."/>
            <person name="Chen C."/>
            <person name="Yanf M."/>
            <person name="Daum C."/>
            <person name="Ng V."/>
            <person name="Clum A."/>
            <person name="Ohm R."/>
            <person name="Martin F."/>
            <person name="Silar P."/>
            <person name="Natvig D."/>
            <person name="Lalanne C."/>
            <person name="Gautier V."/>
            <person name="Ament-Velasquez S.L."/>
            <person name="Kruys A."/>
            <person name="Hutchinson M.I."/>
            <person name="Powell A.J."/>
            <person name="Barry K."/>
            <person name="Miller A.N."/>
            <person name="Grigoriev I.V."/>
            <person name="Debuchy R."/>
            <person name="Gladieux P."/>
            <person name="Thoren M.H."/>
            <person name="Johannesson H."/>
        </authorList>
    </citation>
    <scope>NUCLEOTIDE SEQUENCE</scope>
    <source>
        <strain evidence="1">CBS 123565</strain>
    </source>
</reference>
<comment type="caution">
    <text evidence="1">The sequence shown here is derived from an EMBL/GenBank/DDBJ whole genome shotgun (WGS) entry which is preliminary data.</text>
</comment>
<gene>
    <name evidence="1" type="ORF">BT67DRAFT_21763</name>
</gene>
<proteinExistence type="predicted"/>
<accession>A0AAN6UTZ8</accession>
<protein>
    <submittedName>
        <fullName evidence="1">Uncharacterized protein</fullName>
    </submittedName>
</protein>
<evidence type="ECO:0000313" key="2">
    <source>
        <dbReference type="Proteomes" id="UP001304895"/>
    </source>
</evidence>
<evidence type="ECO:0000313" key="1">
    <source>
        <dbReference type="EMBL" id="KAK4138776.1"/>
    </source>
</evidence>
<dbReference type="AlphaFoldDB" id="A0AAN6UTZ8"/>
<keyword evidence="2" id="KW-1185">Reference proteome</keyword>
<dbReference type="EMBL" id="MU853401">
    <property type="protein sequence ID" value="KAK4138776.1"/>
    <property type="molecule type" value="Genomic_DNA"/>
</dbReference>
<dbReference type="Proteomes" id="UP001304895">
    <property type="component" value="Unassembled WGS sequence"/>
</dbReference>
<reference evidence="1" key="1">
    <citation type="journal article" date="2023" name="Mol. Phylogenet. Evol.">
        <title>Genome-scale phylogeny and comparative genomics of the fungal order Sordariales.</title>
        <authorList>
            <person name="Hensen N."/>
            <person name="Bonometti L."/>
            <person name="Westerberg I."/>
            <person name="Brannstrom I.O."/>
            <person name="Guillou S."/>
            <person name="Cros-Aarteil S."/>
            <person name="Calhoun S."/>
            <person name="Haridas S."/>
            <person name="Kuo A."/>
            <person name="Mondo S."/>
            <person name="Pangilinan J."/>
            <person name="Riley R."/>
            <person name="LaButti K."/>
            <person name="Andreopoulos B."/>
            <person name="Lipzen A."/>
            <person name="Chen C."/>
            <person name="Yan M."/>
            <person name="Daum C."/>
            <person name="Ng V."/>
            <person name="Clum A."/>
            <person name="Steindorff A."/>
            <person name="Ohm R.A."/>
            <person name="Martin F."/>
            <person name="Silar P."/>
            <person name="Natvig D.O."/>
            <person name="Lalanne C."/>
            <person name="Gautier V."/>
            <person name="Ament-Velasquez S.L."/>
            <person name="Kruys A."/>
            <person name="Hutchinson M.I."/>
            <person name="Powell A.J."/>
            <person name="Barry K."/>
            <person name="Miller A.N."/>
            <person name="Grigoriev I.V."/>
            <person name="Debuchy R."/>
            <person name="Gladieux P."/>
            <person name="Hiltunen Thoren M."/>
            <person name="Johannesson H."/>
        </authorList>
    </citation>
    <scope>NUCLEOTIDE SEQUENCE</scope>
    <source>
        <strain evidence="1">CBS 123565</strain>
    </source>
</reference>
<name>A0AAN6UTZ8_9PEZI</name>
<sequence>MCSSRRKSYRHEARAPNTVDIAACTDLVRHGMVHSSAPIWTRISIVLLTGMLDTRKGSWRFHRSVSWCNCHLFVLLVIAMRNAALAAPFPSRLALQGPNKPTTPPFHRCGCWCSNLTERRRACLSQTLLLSPSR</sequence>